<evidence type="ECO:0000313" key="3">
    <source>
        <dbReference type="Proteomes" id="UP001150925"/>
    </source>
</evidence>
<dbReference type="EMBL" id="JANBPY010000586">
    <property type="protein sequence ID" value="KAJ1965567.1"/>
    <property type="molecule type" value="Genomic_DNA"/>
</dbReference>
<sequence length="293" mass="33847">MYCPRLLYVTVFFTFLVTVICIQTNIGELSPYKGNQEYSPTEKLQYLNLKLSQFGISRNSDQPVPRRSNAVHLVEEVRTPTVSLISRAIRFPQFTNIAVFKQTVDSMDLPGKVLHPLDVEKTDEEYLVYLKDLREEYTQLASKPVRHKPNHSVKDQIMGGLQELERYIKSSFGFSPMAIFDERFNIPVDSNRPGALAIQRGQVLVVVYCKPMDKITYVEVLWFPGRRDHSVDRVLAYMMRTYEHVDTFAVDTDSDYDIFMGTLREILVNQPVNICSLVADETYEFSEYAKTIL</sequence>
<keyword evidence="3" id="KW-1185">Reference proteome</keyword>
<dbReference type="AlphaFoldDB" id="A0A9W8AQ14"/>
<feature type="signal peptide" evidence="1">
    <location>
        <begin position="1"/>
        <end position="21"/>
    </location>
</feature>
<evidence type="ECO:0000256" key="1">
    <source>
        <dbReference type="SAM" id="SignalP"/>
    </source>
</evidence>
<gene>
    <name evidence="2" type="ORF">IWQ62_002636</name>
</gene>
<feature type="chain" id="PRO_5040960484" evidence="1">
    <location>
        <begin position="22"/>
        <end position="293"/>
    </location>
</feature>
<organism evidence="2 3">
    <name type="scientific">Dispira parvispora</name>
    <dbReference type="NCBI Taxonomy" id="1520584"/>
    <lineage>
        <taxon>Eukaryota</taxon>
        <taxon>Fungi</taxon>
        <taxon>Fungi incertae sedis</taxon>
        <taxon>Zoopagomycota</taxon>
        <taxon>Kickxellomycotina</taxon>
        <taxon>Dimargaritomycetes</taxon>
        <taxon>Dimargaritales</taxon>
        <taxon>Dimargaritaceae</taxon>
        <taxon>Dispira</taxon>
    </lineage>
</organism>
<proteinExistence type="predicted"/>
<dbReference type="Proteomes" id="UP001150925">
    <property type="component" value="Unassembled WGS sequence"/>
</dbReference>
<protein>
    <submittedName>
        <fullName evidence="2">Uncharacterized protein</fullName>
    </submittedName>
</protein>
<name>A0A9W8AQ14_9FUNG</name>
<accession>A0A9W8AQ14</accession>
<keyword evidence="1" id="KW-0732">Signal</keyword>
<evidence type="ECO:0000313" key="2">
    <source>
        <dbReference type="EMBL" id="KAJ1965567.1"/>
    </source>
</evidence>
<comment type="caution">
    <text evidence="2">The sequence shown here is derived from an EMBL/GenBank/DDBJ whole genome shotgun (WGS) entry which is preliminary data.</text>
</comment>
<reference evidence="2" key="1">
    <citation type="submission" date="2022-07" db="EMBL/GenBank/DDBJ databases">
        <title>Phylogenomic reconstructions and comparative analyses of Kickxellomycotina fungi.</title>
        <authorList>
            <person name="Reynolds N.K."/>
            <person name="Stajich J.E."/>
            <person name="Barry K."/>
            <person name="Grigoriev I.V."/>
            <person name="Crous P."/>
            <person name="Smith M.E."/>
        </authorList>
    </citation>
    <scope>NUCLEOTIDE SEQUENCE</scope>
    <source>
        <strain evidence="2">RSA 1196</strain>
    </source>
</reference>